<dbReference type="GO" id="GO:0016853">
    <property type="term" value="F:isomerase activity"/>
    <property type="evidence" value="ECO:0007669"/>
    <property type="project" value="UniProtKB-KW"/>
</dbReference>
<sequence>MKIKKHTALFFLSISLIFFLAACSEEAKESTYIAKASDFEDSGFTSRSSQLIVVVGDELLISANYGHTKEKSSIDNILELENVQSSVRFEKLYKNVKIKTKGDKYYLTADNDISLEFQKIGERIIVDEEGMEYYTQEYSKE</sequence>
<comment type="caution">
    <text evidence="2">The sequence shown here is derived from an EMBL/GenBank/DDBJ whole genome shotgun (WGS) entry which is preliminary data.</text>
</comment>
<feature type="signal peptide" evidence="1">
    <location>
        <begin position="1"/>
        <end position="27"/>
    </location>
</feature>
<evidence type="ECO:0000313" key="3">
    <source>
        <dbReference type="Proteomes" id="UP000316626"/>
    </source>
</evidence>
<dbReference type="RefSeq" id="WP_142640870.1">
    <property type="nucleotide sequence ID" value="NZ_VDGI01000001.1"/>
</dbReference>
<reference evidence="2 3" key="1">
    <citation type="submission" date="2019-06" db="EMBL/GenBank/DDBJ databases">
        <title>Psychrobacillus vulpis sp. nov., a new species isolated from feces of a red fox that inhabits in The Tablas de Daimiel Natural Park, Albacete, Spain.</title>
        <authorList>
            <person name="Rodriguez M."/>
            <person name="Reina J.C."/>
            <person name="Bejar V."/>
            <person name="Llamas I."/>
        </authorList>
    </citation>
    <scope>NUCLEOTIDE SEQUENCE [LARGE SCALE GENOMIC DNA]</scope>
    <source>
        <strain evidence="2 3">Z8</strain>
    </source>
</reference>
<evidence type="ECO:0000313" key="2">
    <source>
        <dbReference type="EMBL" id="TQR21744.1"/>
    </source>
</evidence>
<protein>
    <submittedName>
        <fullName evidence="2">Protein-disulfide isomerase</fullName>
    </submittedName>
</protein>
<accession>A0A544TWD2</accession>
<evidence type="ECO:0000256" key="1">
    <source>
        <dbReference type="SAM" id="SignalP"/>
    </source>
</evidence>
<dbReference type="Proteomes" id="UP000316626">
    <property type="component" value="Unassembled WGS sequence"/>
</dbReference>
<proteinExistence type="predicted"/>
<name>A0A544TWD2_9BACI</name>
<dbReference type="OrthoDB" id="2742190at2"/>
<gene>
    <name evidence="2" type="ORF">FG384_01965</name>
</gene>
<keyword evidence="1" id="KW-0732">Signal</keyword>
<organism evidence="2 3">
    <name type="scientific">Psychrobacillus vulpis</name>
    <dbReference type="NCBI Taxonomy" id="2325572"/>
    <lineage>
        <taxon>Bacteria</taxon>
        <taxon>Bacillati</taxon>
        <taxon>Bacillota</taxon>
        <taxon>Bacilli</taxon>
        <taxon>Bacillales</taxon>
        <taxon>Bacillaceae</taxon>
        <taxon>Psychrobacillus</taxon>
    </lineage>
</organism>
<keyword evidence="2" id="KW-0413">Isomerase</keyword>
<dbReference type="EMBL" id="VDGI01000001">
    <property type="protein sequence ID" value="TQR21744.1"/>
    <property type="molecule type" value="Genomic_DNA"/>
</dbReference>
<dbReference type="AlphaFoldDB" id="A0A544TWD2"/>
<keyword evidence="3" id="KW-1185">Reference proteome</keyword>
<feature type="chain" id="PRO_5021818996" evidence="1">
    <location>
        <begin position="28"/>
        <end position="141"/>
    </location>
</feature>
<dbReference type="PROSITE" id="PS51257">
    <property type="entry name" value="PROKAR_LIPOPROTEIN"/>
    <property type="match status" value="1"/>
</dbReference>